<comment type="caution">
    <text evidence="1">The sequence shown here is derived from an EMBL/GenBank/DDBJ whole genome shotgun (WGS) entry which is preliminary data.</text>
</comment>
<name>A0A645GHP7_9ZZZZ</name>
<proteinExistence type="predicted"/>
<dbReference type="AlphaFoldDB" id="A0A645GHP7"/>
<evidence type="ECO:0000313" key="1">
    <source>
        <dbReference type="EMBL" id="MPN25299.1"/>
    </source>
</evidence>
<reference evidence="1" key="1">
    <citation type="submission" date="2019-08" db="EMBL/GenBank/DDBJ databases">
        <authorList>
            <person name="Kucharzyk K."/>
            <person name="Murdoch R.W."/>
            <person name="Higgins S."/>
            <person name="Loffler F."/>
        </authorList>
    </citation>
    <scope>NUCLEOTIDE SEQUENCE</scope>
</reference>
<sequence length="154" mass="17276">MDIGIRRKVVIAMTKPCLDILQSVPQIQHDGRTAVAQIMEPNRPEPILLQHLLKLLRNKVRLEKRTHLIDTHKISIAHIIAISAQRHILLLALLQGCKILIRVVTQRQSTHAVFCLCSVVTDGGANMLSLLFSDHRGRNADNASLKVDRRPAQP</sequence>
<organism evidence="1">
    <name type="scientific">bioreactor metagenome</name>
    <dbReference type="NCBI Taxonomy" id="1076179"/>
    <lineage>
        <taxon>unclassified sequences</taxon>
        <taxon>metagenomes</taxon>
        <taxon>ecological metagenomes</taxon>
    </lineage>
</organism>
<accession>A0A645GHP7</accession>
<dbReference type="EMBL" id="VSSQ01074424">
    <property type="protein sequence ID" value="MPN25299.1"/>
    <property type="molecule type" value="Genomic_DNA"/>
</dbReference>
<gene>
    <name evidence="1" type="ORF">SDC9_172706</name>
</gene>
<protein>
    <submittedName>
        <fullName evidence="1">Uncharacterized protein</fullName>
    </submittedName>
</protein>